<dbReference type="PROSITE" id="PS52016">
    <property type="entry name" value="TONB_DEPENDENT_REC_3"/>
    <property type="match status" value="1"/>
</dbReference>
<evidence type="ECO:0000256" key="1">
    <source>
        <dbReference type="ARBA" id="ARBA00004571"/>
    </source>
</evidence>
<name>A0A0J8AZJ4_BETVV</name>
<accession>A0A0J8AZJ4</accession>
<feature type="domain" description="TonB-dependent receptor-like beta-barrel" evidence="7">
    <location>
        <begin position="1"/>
        <end position="142"/>
    </location>
</feature>
<dbReference type="Proteomes" id="UP000035740">
    <property type="component" value="Unassembled WGS sequence"/>
</dbReference>
<dbReference type="Gene3D" id="2.40.170.20">
    <property type="entry name" value="TonB-dependent receptor, beta-barrel domain"/>
    <property type="match status" value="1"/>
</dbReference>
<evidence type="ECO:0000256" key="6">
    <source>
        <dbReference type="ARBA" id="ARBA00023237"/>
    </source>
</evidence>
<dbReference type="OrthoDB" id="449418at2759"/>
<dbReference type="InterPro" id="IPR036942">
    <property type="entry name" value="Beta-barrel_TonB_sf"/>
</dbReference>
<dbReference type="PANTHER" id="PTHR32552:SF74">
    <property type="entry name" value="HYDROXAMATE SIDEROPHORE RECEPTOR FHUE"/>
    <property type="match status" value="1"/>
</dbReference>
<dbReference type="PANTHER" id="PTHR32552">
    <property type="entry name" value="FERRICHROME IRON RECEPTOR-RELATED"/>
    <property type="match status" value="1"/>
</dbReference>
<evidence type="ECO:0000313" key="8">
    <source>
        <dbReference type="EMBL" id="KMS94141.1"/>
    </source>
</evidence>
<keyword evidence="2" id="KW-0813">Transport</keyword>
<dbReference type="PROSITE" id="PS01156">
    <property type="entry name" value="TONB_DEPENDENT_REC_2"/>
    <property type="match status" value="1"/>
</dbReference>
<organism evidence="8 9">
    <name type="scientific">Beta vulgaris subsp. vulgaris</name>
    <name type="common">Beet</name>
    <dbReference type="NCBI Taxonomy" id="3555"/>
    <lineage>
        <taxon>Eukaryota</taxon>
        <taxon>Viridiplantae</taxon>
        <taxon>Streptophyta</taxon>
        <taxon>Embryophyta</taxon>
        <taxon>Tracheophyta</taxon>
        <taxon>Spermatophyta</taxon>
        <taxon>Magnoliopsida</taxon>
        <taxon>eudicotyledons</taxon>
        <taxon>Gunneridae</taxon>
        <taxon>Pentapetalae</taxon>
        <taxon>Caryophyllales</taxon>
        <taxon>Chenopodiaceae</taxon>
        <taxon>Betoideae</taxon>
        <taxon>Beta</taxon>
    </lineage>
</organism>
<keyword evidence="6" id="KW-0998">Cell outer membrane</keyword>
<feature type="non-terminal residue" evidence="8">
    <location>
        <position position="1"/>
    </location>
</feature>
<keyword evidence="3" id="KW-0812">Transmembrane</keyword>
<evidence type="ECO:0000256" key="4">
    <source>
        <dbReference type="ARBA" id="ARBA00023077"/>
    </source>
</evidence>
<dbReference type="EMBL" id="KQ095778">
    <property type="protein sequence ID" value="KMS94141.1"/>
    <property type="molecule type" value="Genomic_DNA"/>
</dbReference>
<evidence type="ECO:0000259" key="7">
    <source>
        <dbReference type="Pfam" id="PF00593"/>
    </source>
</evidence>
<evidence type="ECO:0000313" key="9">
    <source>
        <dbReference type="Proteomes" id="UP000035740"/>
    </source>
</evidence>
<keyword evidence="5" id="KW-0472">Membrane</keyword>
<gene>
    <name evidence="8" type="ORF">BVRB_024390</name>
</gene>
<dbReference type="Pfam" id="PF00593">
    <property type="entry name" value="TonB_dep_Rec_b-barrel"/>
    <property type="match status" value="1"/>
</dbReference>
<proteinExistence type="predicted"/>
<dbReference type="InterPro" id="IPR000531">
    <property type="entry name" value="Beta-barrel_TonB"/>
</dbReference>
<protein>
    <recommendedName>
        <fullName evidence="7">TonB-dependent receptor-like beta-barrel domain-containing protein</fullName>
    </recommendedName>
</protein>
<dbReference type="SUPFAM" id="SSF56935">
    <property type="entry name" value="Porins"/>
    <property type="match status" value="1"/>
</dbReference>
<dbReference type="Gramene" id="KMS94141">
    <property type="protein sequence ID" value="KMS94141"/>
    <property type="gene ID" value="BVRB_024390"/>
</dbReference>
<sequence>FHIDLDNTPVAITPPIPVTGGNAVRPEKTKTTGYELELAGEVVRGWNVSAGYTQRTTKDPAGEYANTQAPSNLFKLFTTYHLAGVGNGLTIGGGARWQGDTYSNNMGPGGERYTQEAYTVVDLMARYPLSKDVTLSANLNNVFDKEYYTSTTSAYYGMPRNLRVNLSYKF</sequence>
<dbReference type="InterPro" id="IPR010917">
    <property type="entry name" value="TonB_rcpt_CS"/>
</dbReference>
<evidence type="ECO:0000256" key="2">
    <source>
        <dbReference type="ARBA" id="ARBA00022448"/>
    </source>
</evidence>
<dbReference type="AlphaFoldDB" id="A0A0J8AZJ4"/>
<keyword evidence="9" id="KW-1185">Reference proteome</keyword>
<evidence type="ECO:0000256" key="3">
    <source>
        <dbReference type="ARBA" id="ARBA00022692"/>
    </source>
</evidence>
<reference evidence="8 9" key="1">
    <citation type="journal article" date="2014" name="Nature">
        <title>The genome of the recently domesticated crop plant sugar beet (Beta vulgaris).</title>
        <authorList>
            <person name="Dohm J.C."/>
            <person name="Minoche A.E."/>
            <person name="Holtgrawe D."/>
            <person name="Capella-Gutierrez S."/>
            <person name="Zakrzewski F."/>
            <person name="Tafer H."/>
            <person name="Rupp O."/>
            <person name="Sorensen T.R."/>
            <person name="Stracke R."/>
            <person name="Reinhardt R."/>
            <person name="Goesmann A."/>
            <person name="Kraft T."/>
            <person name="Schulz B."/>
            <person name="Stadler P.F."/>
            <person name="Schmidt T."/>
            <person name="Gabaldon T."/>
            <person name="Lehrach H."/>
            <person name="Weisshaar B."/>
            <person name="Himmelbauer H."/>
        </authorList>
    </citation>
    <scope>NUCLEOTIDE SEQUENCE [LARGE SCALE GENOMIC DNA]</scope>
    <source>
        <tissue evidence="8">Taproot</tissue>
    </source>
</reference>
<comment type="subcellular location">
    <subcellularLocation>
        <location evidence="1">Cell outer membrane</location>
        <topology evidence="1">Multi-pass membrane protein</topology>
    </subcellularLocation>
</comment>
<dbReference type="InterPro" id="IPR039426">
    <property type="entry name" value="TonB-dep_rcpt-like"/>
</dbReference>
<keyword evidence="4" id="KW-0798">TonB box</keyword>
<dbReference type="GO" id="GO:0015344">
    <property type="term" value="F:siderophore uptake transmembrane transporter activity"/>
    <property type="evidence" value="ECO:0007669"/>
    <property type="project" value="TreeGrafter"/>
</dbReference>
<evidence type="ECO:0000256" key="5">
    <source>
        <dbReference type="ARBA" id="ARBA00023136"/>
    </source>
</evidence>